<proteinExistence type="predicted"/>
<sequence>MLSEPFVFALFLPAITASWTLEDYSPMMANLNADAGDRPPQLTLDLPPDVLCSRMEELRRWLARQNGLPPCAAPTLNRHAHIRQQFRKSPIDVADGSCIKSTYVGSPKNFSAKPLKELTKVSISKMLLRKDQYLLCRVVTPTIRMVGSLVVVEDPAGAVTDLATYNFPATGPGTSQATLDVVFPIGTIMAVREPLLKLAGAQGGSALSPDDLKEVENKYFRRGEWLLAVFAYSRGLRLDKDAFLLRLNRAEAYLRLSYWSAALFDAETVLWRGAKAIYFQGNYSAARDKFQESLKYGEDVDEAKEWLQRICKREEESEHGRFDWTRIFVESSKSPHIQHIADFRGPIKVKPLPDRGGGRGVTPIEVGQLLVVEKPFASVYSSDLPDKVTLSFNLLTNTVDKACHTVLISKVLVMERLWGNPGSHDALYNLYAGTDYPFPGLSQSGSFSSIGIQFPFQSAIDIDIMRLRQISLELKTQAWNLPPALYLFAFCLPSALWTCFGDVIVIRATKPIAESEEIYVLNWRIQLQPSTYSM</sequence>
<accession>A0A8H5C2L2</accession>
<name>A0A8H5C2L2_9AGAR</name>
<organism evidence="2 3">
    <name type="scientific">Tetrapyrgos nigripes</name>
    <dbReference type="NCBI Taxonomy" id="182062"/>
    <lineage>
        <taxon>Eukaryota</taxon>
        <taxon>Fungi</taxon>
        <taxon>Dikarya</taxon>
        <taxon>Basidiomycota</taxon>
        <taxon>Agaricomycotina</taxon>
        <taxon>Agaricomycetes</taxon>
        <taxon>Agaricomycetidae</taxon>
        <taxon>Agaricales</taxon>
        <taxon>Marasmiineae</taxon>
        <taxon>Marasmiaceae</taxon>
        <taxon>Tetrapyrgos</taxon>
    </lineage>
</organism>
<dbReference type="AlphaFoldDB" id="A0A8H5C2L2"/>
<reference evidence="2 3" key="1">
    <citation type="journal article" date="2020" name="ISME J.">
        <title>Uncovering the hidden diversity of litter-decomposition mechanisms in mushroom-forming fungi.</title>
        <authorList>
            <person name="Floudas D."/>
            <person name="Bentzer J."/>
            <person name="Ahren D."/>
            <person name="Johansson T."/>
            <person name="Persson P."/>
            <person name="Tunlid A."/>
        </authorList>
    </citation>
    <scope>NUCLEOTIDE SEQUENCE [LARGE SCALE GENOMIC DNA]</scope>
    <source>
        <strain evidence="2 3">CBS 291.85</strain>
    </source>
</reference>
<dbReference type="PANTHER" id="PTHR47643:SF2">
    <property type="entry name" value="TPR DOMAIN PROTEIN (AFU_ORTHOLOGUE AFUA_5G12710)"/>
    <property type="match status" value="1"/>
</dbReference>
<gene>
    <name evidence="2" type="ORF">D9758_015171</name>
</gene>
<dbReference type="InterPro" id="IPR053209">
    <property type="entry name" value="Gramillin-biosynth_MTr"/>
</dbReference>
<feature type="signal peptide" evidence="1">
    <location>
        <begin position="1"/>
        <end position="17"/>
    </location>
</feature>
<keyword evidence="3" id="KW-1185">Reference proteome</keyword>
<feature type="chain" id="PRO_5034881301" evidence="1">
    <location>
        <begin position="18"/>
        <end position="534"/>
    </location>
</feature>
<dbReference type="SUPFAM" id="SSF48452">
    <property type="entry name" value="TPR-like"/>
    <property type="match status" value="1"/>
</dbReference>
<keyword evidence="1" id="KW-0732">Signal</keyword>
<evidence type="ECO:0000313" key="3">
    <source>
        <dbReference type="Proteomes" id="UP000559256"/>
    </source>
</evidence>
<evidence type="ECO:0000313" key="2">
    <source>
        <dbReference type="EMBL" id="KAF5333008.1"/>
    </source>
</evidence>
<protein>
    <submittedName>
        <fullName evidence="2">Uncharacterized protein</fullName>
    </submittedName>
</protein>
<dbReference type="Gene3D" id="1.25.40.10">
    <property type="entry name" value="Tetratricopeptide repeat domain"/>
    <property type="match status" value="1"/>
</dbReference>
<evidence type="ECO:0000256" key="1">
    <source>
        <dbReference type="SAM" id="SignalP"/>
    </source>
</evidence>
<dbReference type="OrthoDB" id="5945798at2759"/>
<dbReference type="Proteomes" id="UP000559256">
    <property type="component" value="Unassembled WGS sequence"/>
</dbReference>
<comment type="caution">
    <text evidence="2">The sequence shown here is derived from an EMBL/GenBank/DDBJ whole genome shotgun (WGS) entry which is preliminary data.</text>
</comment>
<dbReference type="PANTHER" id="PTHR47643">
    <property type="entry name" value="TPR DOMAIN PROTEIN (AFU_ORTHOLOGUE AFUA_5G12710)"/>
    <property type="match status" value="1"/>
</dbReference>
<dbReference type="InterPro" id="IPR011990">
    <property type="entry name" value="TPR-like_helical_dom_sf"/>
</dbReference>
<dbReference type="EMBL" id="JAACJM010000293">
    <property type="protein sequence ID" value="KAF5333008.1"/>
    <property type="molecule type" value="Genomic_DNA"/>
</dbReference>